<proteinExistence type="predicted"/>
<dbReference type="AlphaFoldDB" id="A0A564Z9N9"/>
<name>A0A564Z9N9_HYMDI</name>
<dbReference type="InterPro" id="IPR015915">
    <property type="entry name" value="Kelch-typ_b-propeller"/>
</dbReference>
<feature type="non-terminal residue" evidence="1">
    <location>
        <position position="1"/>
    </location>
</feature>
<dbReference type="Proteomes" id="UP000321570">
    <property type="component" value="Unassembled WGS sequence"/>
</dbReference>
<accession>A0A564Z9N9</accession>
<reference evidence="1 2" key="1">
    <citation type="submission" date="2019-07" db="EMBL/GenBank/DDBJ databases">
        <authorList>
            <person name="Jastrzebski P J."/>
            <person name="Paukszto L."/>
            <person name="Jastrzebski P J."/>
        </authorList>
    </citation>
    <scope>NUCLEOTIDE SEQUENCE [LARGE SCALE GENOMIC DNA]</scope>
    <source>
        <strain evidence="1 2">WMS-il1</strain>
    </source>
</reference>
<keyword evidence="2" id="KW-1185">Reference proteome</keyword>
<evidence type="ECO:0000313" key="1">
    <source>
        <dbReference type="EMBL" id="VUZ56227.1"/>
    </source>
</evidence>
<organism evidence="1 2">
    <name type="scientific">Hymenolepis diminuta</name>
    <name type="common">Rat tapeworm</name>
    <dbReference type="NCBI Taxonomy" id="6216"/>
    <lineage>
        <taxon>Eukaryota</taxon>
        <taxon>Metazoa</taxon>
        <taxon>Spiralia</taxon>
        <taxon>Lophotrochozoa</taxon>
        <taxon>Platyhelminthes</taxon>
        <taxon>Cestoda</taxon>
        <taxon>Eucestoda</taxon>
        <taxon>Cyclophyllidea</taxon>
        <taxon>Hymenolepididae</taxon>
        <taxon>Hymenolepis</taxon>
    </lineage>
</organism>
<evidence type="ECO:0008006" key="3">
    <source>
        <dbReference type="Google" id="ProtNLM"/>
    </source>
</evidence>
<sequence length="127" mass="14204">ERLVTRKVVCGNTVVSIFNAECSDLETELKLTHRICWRIGSFQNKIVFIGGWEEGGDNPWSSRVDLMDPSTGRLSPLPNMVNARKWPASVTNENKIFVFSDGVLDSPGVYSSEVYESASERWSPLPP</sequence>
<evidence type="ECO:0000313" key="2">
    <source>
        <dbReference type="Proteomes" id="UP000321570"/>
    </source>
</evidence>
<dbReference type="Gene3D" id="2.120.10.80">
    <property type="entry name" value="Kelch-type beta propeller"/>
    <property type="match status" value="1"/>
</dbReference>
<gene>
    <name evidence="1" type="ORF">WMSIL1_LOCUS13910</name>
</gene>
<feature type="non-terminal residue" evidence="1">
    <location>
        <position position="127"/>
    </location>
</feature>
<protein>
    <recommendedName>
        <fullName evidence="3">F-box/kelch-repeat protein</fullName>
    </recommendedName>
</protein>
<dbReference type="SUPFAM" id="SSF117281">
    <property type="entry name" value="Kelch motif"/>
    <property type="match status" value="1"/>
</dbReference>
<dbReference type="EMBL" id="CABIJS010000700">
    <property type="protein sequence ID" value="VUZ56227.1"/>
    <property type="molecule type" value="Genomic_DNA"/>
</dbReference>